<evidence type="ECO:0008006" key="12">
    <source>
        <dbReference type="Google" id="ProtNLM"/>
    </source>
</evidence>
<protein>
    <recommendedName>
        <fullName evidence="12">PAS domain S-box-containing protein/diguanylate cyclase (GGDEF)-like protein</fullName>
    </recommendedName>
</protein>
<proteinExistence type="predicted"/>
<dbReference type="Pfam" id="PF05231">
    <property type="entry name" value="MASE1"/>
    <property type="match status" value="1"/>
</dbReference>
<keyword evidence="5 6" id="KW-0472">Membrane</keyword>
<accession>A0A917FKQ9</accession>
<evidence type="ECO:0000259" key="7">
    <source>
        <dbReference type="PROSITE" id="PS50112"/>
    </source>
</evidence>
<evidence type="ECO:0000256" key="6">
    <source>
        <dbReference type="SAM" id="Phobius"/>
    </source>
</evidence>
<feature type="transmembrane region" description="Helical" evidence="6">
    <location>
        <begin position="35"/>
        <end position="50"/>
    </location>
</feature>
<feature type="transmembrane region" description="Helical" evidence="6">
    <location>
        <begin position="158"/>
        <end position="178"/>
    </location>
</feature>
<dbReference type="InterPro" id="IPR000160">
    <property type="entry name" value="GGDEF_dom"/>
</dbReference>
<dbReference type="InterPro" id="IPR000014">
    <property type="entry name" value="PAS"/>
</dbReference>
<dbReference type="GO" id="GO:0005886">
    <property type="term" value="C:plasma membrane"/>
    <property type="evidence" value="ECO:0007669"/>
    <property type="project" value="UniProtKB-SubCell"/>
</dbReference>
<feature type="transmembrane region" description="Helical" evidence="6">
    <location>
        <begin position="86"/>
        <end position="107"/>
    </location>
</feature>
<dbReference type="CDD" id="cd00130">
    <property type="entry name" value="PAS"/>
    <property type="match status" value="1"/>
</dbReference>
<dbReference type="SMART" id="SM00052">
    <property type="entry name" value="EAL"/>
    <property type="match status" value="1"/>
</dbReference>
<keyword evidence="11" id="KW-1185">Reference proteome</keyword>
<dbReference type="SUPFAM" id="SSF141868">
    <property type="entry name" value="EAL domain-like"/>
    <property type="match status" value="1"/>
</dbReference>
<comment type="caution">
    <text evidence="10">The sequence shown here is derived from an EMBL/GenBank/DDBJ whole genome shotgun (WGS) entry which is preliminary data.</text>
</comment>
<keyword evidence="4 6" id="KW-1133">Transmembrane helix</keyword>
<dbReference type="InterPro" id="IPR035965">
    <property type="entry name" value="PAS-like_dom_sf"/>
</dbReference>
<evidence type="ECO:0000256" key="5">
    <source>
        <dbReference type="ARBA" id="ARBA00023136"/>
    </source>
</evidence>
<dbReference type="PANTHER" id="PTHR44757">
    <property type="entry name" value="DIGUANYLATE CYCLASE DGCP"/>
    <property type="match status" value="1"/>
</dbReference>
<feature type="domain" description="PAS" evidence="7">
    <location>
        <begin position="370"/>
        <end position="444"/>
    </location>
</feature>
<dbReference type="NCBIfam" id="TIGR00254">
    <property type="entry name" value="GGDEF"/>
    <property type="match status" value="1"/>
</dbReference>
<dbReference type="Pfam" id="PF00563">
    <property type="entry name" value="EAL"/>
    <property type="match status" value="1"/>
</dbReference>
<dbReference type="Pfam" id="PF00990">
    <property type="entry name" value="GGDEF"/>
    <property type="match status" value="1"/>
</dbReference>
<evidence type="ECO:0000313" key="11">
    <source>
        <dbReference type="Proteomes" id="UP000605253"/>
    </source>
</evidence>
<dbReference type="InterPro" id="IPR007895">
    <property type="entry name" value="MASE1"/>
</dbReference>
<dbReference type="PROSITE" id="PS50883">
    <property type="entry name" value="EAL"/>
    <property type="match status" value="1"/>
</dbReference>
<feature type="transmembrane region" description="Helical" evidence="6">
    <location>
        <begin position="119"/>
        <end position="146"/>
    </location>
</feature>
<dbReference type="AlphaFoldDB" id="A0A917FKQ9"/>
<keyword evidence="2" id="KW-1003">Cell membrane</keyword>
<dbReference type="SUPFAM" id="SSF55073">
    <property type="entry name" value="Nucleotide cyclase"/>
    <property type="match status" value="1"/>
</dbReference>
<dbReference type="InterPro" id="IPR043128">
    <property type="entry name" value="Rev_trsase/Diguanyl_cyclase"/>
</dbReference>
<reference evidence="10" key="2">
    <citation type="submission" date="2020-09" db="EMBL/GenBank/DDBJ databases">
        <authorList>
            <person name="Sun Q."/>
            <person name="Zhou Y."/>
        </authorList>
    </citation>
    <scope>NUCLEOTIDE SEQUENCE</scope>
    <source>
        <strain evidence="10">CGMCC 1.12181</strain>
    </source>
</reference>
<sequence length="920" mass="106550">MIKTFKPILTNVLFAAVYAAVCYAAYYYFVRPTLAIWPAAGLGVGAIIIWRSRIIPGILLGELLNSLIIYKVHHQFGWNVDTLYNALFYSLNVLRPMVAGFWVLSVLGNKLLLLDFKSVLKFFIFAAVIPMAVASLLFVLLLNQIGFFTDDNFFTKSFLWYLGDVMSVLIFTPIMLTLFARPRSLWRVRIVSLTLPVLVSFVLIYLLFNSFRQFQIDRVNEGIKSQLSVLETQFKQGPQDLDQLLENLREQSPVYAAKHYVVRVYREELKTRELIYFNEDVRVSRFKDYVHEKSIRIGDSDYVLFIAPNNDLFLANTPESLWLTLLVGIFFAAFITFIMLILSGKNYTTELMVAERTKDLNKINEKLAQTNLDYKRIIESHPVIFWKVNIKQDQIKFVSNEAKTLLGYPVKQWLTESHFLMNKIHPDDLSRFKEALFQKIFKHQNITISYRIRHANGDYRWFKDTLYLPESFDQDHEIMGMMVDINEEKTSAQKIRHLAFHDPLTDLPNRQQLQQVLNELIRQGQSTQQFGAVLFLDMDRFKVLNDALGHHFGDQLLLKISNRLKLYQDEFNLIARFGGDEFVLVTECEYQTANDAAVQVVMLAEDIIQTLAKPYQIDHHQHICTVSIGVSIYPYESNTVNDIIRQADVAMYRSKEQGRNQVTMYHQSMKQHNDQILYVEQVLRHAVNEDKFILKYQPMVDSNRQIVSFEALIRIFQDGRTIYPDEFIPVAEDTDLIQSLGRWVISNACYTASESGHNISINVSSKQFHQQGFIKYIEQIINQFNIKPNSLTIELTEGVVVGNFNEIQYKFNRLSDLGVQIAIDDFGTGYSSLQYLRQLPIDFLKIDKSFIDDVQTNDNAEVIIRTITSMAKNLNLKTVAEGVETEEQFSLLKKLGCDYFQGYLFGRPGDLHTIKDDRQP</sequence>
<dbReference type="InterPro" id="IPR029787">
    <property type="entry name" value="Nucleotide_cyclase"/>
</dbReference>
<feature type="transmembrane region" description="Helical" evidence="6">
    <location>
        <begin position="12"/>
        <end position="29"/>
    </location>
</feature>
<reference evidence="10" key="1">
    <citation type="journal article" date="2014" name="Int. J. Syst. Evol. Microbiol.">
        <title>Complete genome sequence of Corynebacterium casei LMG S-19264T (=DSM 44701T), isolated from a smear-ripened cheese.</title>
        <authorList>
            <consortium name="US DOE Joint Genome Institute (JGI-PGF)"/>
            <person name="Walter F."/>
            <person name="Albersmeier A."/>
            <person name="Kalinowski J."/>
            <person name="Ruckert C."/>
        </authorList>
    </citation>
    <scope>NUCLEOTIDE SEQUENCE</scope>
    <source>
        <strain evidence="10">CGMCC 1.12181</strain>
    </source>
</reference>
<feature type="domain" description="GGDEF" evidence="9">
    <location>
        <begin position="529"/>
        <end position="667"/>
    </location>
</feature>
<dbReference type="PROSITE" id="PS50887">
    <property type="entry name" value="GGDEF"/>
    <property type="match status" value="1"/>
</dbReference>
<name>A0A917FKQ9_9GAMM</name>
<evidence type="ECO:0000256" key="1">
    <source>
        <dbReference type="ARBA" id="ARBA00004651"/>
    </source>
</evidence>
<dbReference type="NCBIfam" id="TIGR00229">
    <property type="entry name" value="sensory_box"/>
    <property type="match status" value="1"/>
</dbReference>
<dbReference type="CDD" id="cd01948">
    <property type="entry name" value="EAL"/>
    <property type="match status" value="1"/>
</dbReference>
<feature type="domain" description="EAL" evidence="8">
    <location>
        <begin position="676"/>
        <end position="920"/>
    </location>
</feature>
<organism evidence="10 11">
    <name type="scientific">Marinicella pacifica</name>
    <dbReference type="NCBI Taxonomy" id="1171543"/>
    <lineage>
        <taxon>Bacteria</taxon>
        <taxon>Pseudomonadati</taxon>
        <taxon>Pseudomonadota</taxon>
        <taxon>Gammaproteobacteria</taxon>
        <taxon>Lysobacterales</taxon>
        <taxon>Marinicellaceae</taxon>
        <taxon>Marinicella</taxon>
    </lineage>
</organism>
<dbReference type="Gene3D" id="3.30.70.270">
    <property type="match status" value="1"/>
</dbReference>
<dbReference type="Pfam" id="PF08447">
    <property type="entry name" value="PAS_3"/>
    <property type="match status" value="1"/>
</dbReference>
<evidence type="ECO:0000256" key="4">
    <source>
        <dbReference type="ARBA" id="ARBA00022989"/>
    </source>
</evidence>
<dbReference type="EMBL" id="BMEO01000002">
    <property type="protein sequence ID" value="GGF87128.1"/>
    <property type="molecule type" value="Genomic_DNA"/>
</dbReference>
<feature type="transmembrane region" description="Helical" evidence="6">
    <location>
        <begin position="321"/>
        <end position="342"/>
    </location>
</feature>
<dbReference type="PROSITE" id="PS50112">
    <property type="entry name" value="PAS"/>
    <property type="match status" value="1"/>
</dbReference>
<dbReference type="Gene3D" id="3.30.450.20">
    <property type="entry name" value="PAS domain"/>
    <property type="match status" value="1"/>
</dbReference>
<dbReference type="InterPro" id="IPR052155">
    <property type="entry name" value="Biofilm_reg_signaling"/>
</dbReference>
<evidence type="ECO:0000256" key="2">
    <source>
        <dbReference type="ARBA" id="ARBA00022475"/>
    </source>
</evidence>
<evidence type="ECO:0000256" key="3">
    <source>
        <dbReference type="ARBA" id="ARBA00022692"/>
    </source>
</evidence>
<feature type="transmembrane region" description="Helical" evidence="6">
    <location>
        <begin position="190"/>
        <end position="208"/>
    </location>
</feature>
<dbReference type="RefSeq" id="WP_188364121.1">
    <property type="nucleotide sequence ID" value="NZ_BAABJF010000032.1"/>
</dbReference>
<dbReference type="Gene3D" id="3.20.20.450">
    <property type="entry name" value="EAL domain"/>
    <property type="match status" value="1"/>
</dbReference>
<keyword evidence="3 6" id="KW-0812">Transmembrane</keyword>
<evidence type="ECO:0000259" key="9">
    <source>
        <dbReference type="PROSITE" id="PS50887"/>
    </source>
</evidence>
<dbReference type="InterPro" id="IPR001633">
    <property type="entry name" value="EAL_dom"/>
</dbReference>
<dbReference type="SMART" id="SM00091">
    <property type="entry name" value="PAS"/>
    <property type="match status" value="1"/>
</dbReference>
<comment type="subcellular location">
    <subcellularLocation>
        <location evidence="1">Cell membrane</location>
        <topology evidence="1">Multi-pass membrane protein</topology>
    </subcellularLocation>
</comment>
<gene>
    <name evidence="10" type="ORF">GCM10011365_05240</name>
</gene>
<dbReference type="SMART" id="SM00267">
    <property type="entry name" value="GGDEF"/>
    <property type="match status" value="1"/>
</dbReference>
<dbReference type="PANTHER" id="PTHR44757:SF2">
    <property type="entry name" value="BIOFILM ARCHITECTURE MAINTENANCE PROTEIN MBAA"/>
    <property type="match status" value="1"/>
</dbReference>
<dbReference type="Proteomes" id="UP000605253">
    <property type="component" value="Unassembled WGS sequence"/>
</dbReference>
<dbReference type="SUPFAM" id="SSF55785">
    <property type="entry name" value="PYP-like sensor domain (PAS domain)"/>
    <property type="match status" value="1"/>
</dbReference>
<dbReference type="InterPro" id="IPR035919">
    <property type="entry name" value="EAL_sf"/>
</dbReference>
<evidence type="ECO:0000313" key="10">
    <source>
        <dbReference type="EMBL" id="GGF87128.1"/>
    </source>
</evidence>
<dbReference type="InterPro" id="IPR013655">
    <property type="entry name" value="PAS_fold_3"/>
</dbReference>
<evidence type="ECO:0000259" key="8">
    <source>
        <dbReference type="PROSITE" id="PS50883"/>
    </source>
</evidence>
<dbReference type="CDD" id="cd01949">
    <property type="entry name" value="GGDEF"/>
    <property type="match status" value="1"/>
</dbReference>